<organism evidence="12 13">
    <name type="scientific">Canariomyces notabilis</name>
    <dbReference type="NCBI Taxonomy" id="2074819"/>
    <lineage>
        <taxon>Eukaryota</taxon>
        <taxon>Fungi</taxon>
        <taxon>Dikarya</taxon>
        <taxon>Ascomycota</taxon>
        <taxon>Pezizomycotina</taxon>
        <taxon>Sordariomycetes</taxon>
        <taxon>Sordariomycetidae</taxon>
        <taxon>Sordariales</taxon>
        <taxon>Chaetomiaceae</taxon>
        <taxon>Canariomyces</taxon>
    </lineage>
</organism>
<dbReference type="GO" id="GO:0007131">
    <property type="term" value="P:reciprocal meiotic recombination"/>
    <property type="evidence" value="ECO:0007669"/>
    <property type="project" value="TreeGrafter"/>
</dbReference>
<feature type="compositionally biased region" description="Basic and acidic residues" evidence="10">
    <location>
        <begin position="1322"/>
        <end position="1339"/>
    </location>
</feature>
<dbReference type="CDD" id="cd03243">
    <property type="entry name" value="ABC_MutS_homologs"/>
    <property type="match status" value="1"/>
</dbReference>
<dbReference type="PANTHER" id="PTHR11361">
    <property type="entry name" value="DNA MISMATCH REPAIR PROTEIN MUTS FAMILY MEMBER"/>
    <property type="match status" value="1"/>
</dbReference>
<keyword evidence="13" id="KW-1185">Reference proteome</keyword>
<keyword evidence="3" id="KW-0547">Nucleotide-binding</keyword>
<feature type="compositionally biased region" description="Basic and acidic residues" evidence="10">
    <location>
        <begin position="363"/>
        <end position="374"/>
    </location>
</feature>
<evidence type="ECO:0000313" key="12">
    <source>
        <dbReference type="EMBL" id="KAK4116628.1"/>
    </source>
</evidence>
<feature type="region of interest" description="Disordered" evidence="10">
    <location>
        <begin position="96"/>
        <end position="116"/>
    </location>
</feature>
<dbReference type="GO" id="GO:0030983">
    <property type="term" value="F:mismatched DNA binding"/>
    <property type="evidence" value="ECO:0007669"/>
    <property type="project" value="InterPro"/>
</dbReference>
<evidence type="ECO:0000256" key="2">
    <source>
        <dbReference type="ARBA" id="ARBA00022151"/>
    </source>
</evidence>
<dbReference type="PANTHER" id="PTHR11361:SF21">
    <property type="entry name" value="MUTS PROTEIN HOMOLOG 4"/>
    <property type="match status" value="1"/>
</dbReference>
<feature type="compositionally biased region" description="Basic and acidic residues" evidence="10">
    <location>
        <begin position="245"/>
        <end position="262"/>
    </location>
</feature>
<evidence type="ECO:0000313" key="13">
    <source>
        <dbReference type="Proteomes" id="UP001302812"/>
    </source>
</evidence>
<evidence type="ECO:0000256" key="5">
    <source>
        <dbReference type="ARBA" id="ARBA00023125"/>
    </source>
</evidence>
<evidence type="ECO:0000256" key="7">
    <source>
        <dbReference type="ARBA" id="ARBA00025902"/>
    </source>
</evidence>
<protein>
    <recommendedName>
        <fullName evidence="2 9">DNA mismatch repair protein MSH3</fullName>
    </recommendedName>
    <alternativeName>
        <fullName evidence="2 9">DNA mismatch repair protein MSH3</fullName>
    </alternativeName>
    <alternativeName>
        <fullName evidence="8">MutS protein homolog 3</fullName>
    </alternativeName>
</protein>
<dbReference type="SMART" id="SM00534">
    <property type="entry name" value="MUTSac"/>
    <property type="match status" value="1"/>
</dbReference>
<evidence type="ECO:0000256" key="10">
    <source>
        <dbReference type="SAM" id="MobiDB-lite"/>
    </source>
</evidence>
<dbReference type="Pfam" id="PF00488">
    <property type="entry name" value="MutS_V"/>
    <property type="match status" value="1"/>
</dbReference>
<reference evidence="12" key="1">
    <citation type="journal article" date="2023" name="Mol. Phylogenet. Evol.">
        <title>Genome-scale phylogeny and comparative genomics of the fungal order Sordariales.</title>
        <authorList>
            <person name="Hensen N."/>
            <person name="Bonometti L."/>
            <person name="Westerberg I."/>
            <person name="Brannstrom I.O."/>
            <person name="Guillou S."/>
            <person name="Cros-Aarteil S."/>
            <person name="Calhoun S."/>
            <person name="Haridas S."/>
            <person name="Kuo A."/>
            <person name="Mondo S."/>
            <person name="Pangilinan J."/>
            <person name="Riley R."/>
            <person name="LaButti K."/>
            <person name="Andreopoulos B."/>
            <person name="Lipzen A."/>
            <person name="Chen C."/>
            <person name="Yan M."/>
            <person name="Daum C."/>
            <person name="Ng V."/>
            <person name="Clum A."/>
            <person name="Steindorff A."/>
            <person name="Ohm R.A."/>
            <person name="Martin F."/>
            <person name="Silar P."/>
            <person name="Natvig D.O."/>
            <person name="Lalanne C."/>
            <person name="Gautier V."/>
            <person name="Ament-Velasquez S.L."/>
            <person name="Kruys A."/>
            <person name="Hutchinson M.I."/>
            <person name="Powell A.J."/>
            <person name="Barry K."/>
            <person name="Miller A.N."/>
            <person name="Grigoriev I.V."/>
            <person name="Debuchy R."/>
            <person name="Gladieux P."/>
            <person name="Hiltunen Thoren M."/>
            <person name="Johannesson H."/>
        </authorList>
    </citation>
    <scope>NUCLEOTIDE SEQUENCE</scope>
    <source>
        <strain evidence="12">CBS 508.74</strain>
    </source>
</reference>
<dbReference type="Gene3D" id="1.10.1420.10">
    <property type="match status" value="1"/>
</dbReference>
<dbReference type="RefSeq" id="XP_064674198.1">
    <property type="nucleotide sequence ID" value="XM_064819020.1"/>
</dbReference>
<reference evidence="12" key="2">
    <citation type="submission" date="2023-05" db="EMBL/GenBank/DDBJ databases">
        <authorList>
            <consortium name="Lawrence Berkeley National Laboratory"/>
            <person name="Steindorff A."/>
            <person name="Hensen N."/>
            <person name="Bonometti L."/>
            <person name="Westerberg I."/>
            <person name="Brannstrom I.O."/>
            <person name="Guillou S."/>
            <person name="Cros-Aarteil S."/>
            <person name="Calhoun S."/>
            <person name="Haridas S."/>
            <person name="Kuo A."/>
            <person name="Mondo S."/>
            <person name="Pangilinan J."/>
            <person name="Riley R."/>
            <person name="Labutti K."/>
            <person name="Andreopoulos B."/>
            <person name="Lipzen A."/>
            <person name="Chen C."/>
            <person name="Yanf M."/>
            <person name="Daum C."/>
            <person name="Ng V."/>
            <person name="Clum A."/>
            <person name="Ohm R."/>
            <person name="Martin F."/>
            <person name="Silar P."/>
            <person name="Natvig D."/>
            <person name="Lalanne C."/>
            <person name="Gautier V."/>
            <person name="Ament-Velasquez S.L."/>
            <person name="Kruys A."/>
            <person name="Hutchinson M.I."/>
            <person name="Powell A.J."/>
            <person name="Barry K."/>
            <person name="Miller A.N."/>
            <person name="Grigoriev I.V."/>
            <person name="Debuchy R."/>
            <person name="Gladieux P."/>
            <person name="Thoren M.H."/>
            <person name="Johannesson H."/>
        </authorList>
    </citation>
    <scope>NUCLEOTIDE SEQUENCE</scope>
    <source>
        <strain evidence="12">CBS 508.74</strain>
    </source>
</reference>
<feature type="region of interest" description="Disordered" evidence="10">
    <location>
        <begin position="1277"/>
        <end position="1348"/>
    </location>
</feature>
<gene>
    <name evidence="12" type="ORF">N656DRAFT_842059</name>
</gene>
<feature type="compositionally biased region" description="Polar residues" evidence="10">
    <location>
        <begin position="100"/>
        <end position="113"/>
    </location>
</feature>
<evidence type="ECO:0000256" key="9">
    <source>
        <dbReference type="ARBA" id="ARBA00073774"/>
    </source>
</evidence>
<dbReference type="SUPFAM" id="SSF48334">
    <property type="entry name" value="DNA repair protein MutS, domain III"/>
    <property type="match status" value="1"/>
</dbReference>
<feature type="region of interest" description="Disordered" evidence="10">
    <location>
        <begin position="225"/>
        <end position="299"/>
    </location>
</feature>
<dbReference type="GO" id="GO:0005634">
    <property type="term" value="C:nucleus"/>
    <property type="evidence" value="ECO:0007669"/>
    <property type="project" value="TreeGrafter"/>
</dbReference>
<feature type="compositionally biased region" description="Polar residues" evidence="10">
    <location>
        <begin position="1309"/>
        <end position="1321"/>
    </location>
</feature>
<evidence type="ECO:0000256" key="1">
    <source>
        <dbReference type="ARBA" id="ARBA00007094"/>
    </source>
</evidence>
<dbReference type="InterPro" id="IPR027417">
    <property type="entry name" value="P-loop_NTPase"/>
</dbReference>
<feature type="compositionally biased region" description="Basic and acidic residues" evidence="10">
    <location>
        <begin position="1459"/>
        <end position="1470"/>
    </location>
</feature>
<dbReference type="GeneID" id="89943146"/>
<evidence type="ECO:0000259" key="11">
    <source>
        <dbReference type="PROSITE" id="PS00486"/>
    </source>
</evidence>
<dbReference type="Gene3D" id="3.40.50.300">
    <property type="entry name" value="P-loop containing nucleotide triphosphate hydrolases"/>
    <property type="match status" value="1"/>
</dbReference>
<dbReference type="InterPro" id="IPR000432">
    <property type="entry name" value="DNA_mismatch_repair_MutS_C"/>
</dbReference>
<dbReference type="GO" id="GO:0140664">
    <property type="term" value="F:ATP-dependent DNA damage sensor activity"/>
    <property type="evidence" value="ECO:0007669"/>
    <property type="project" value="InterPro"/>
</dbReference>
<evidence type="ECO:0000256" key="4">
    <source>
        <dbReference type="ARBA" id="ARBA00022840"/>
    </source>
</evidence>
<comment type="subunit">
    <text evidence="7">Heterodimer consisting of MSH2-MSH3 (MutS beta). Forms a ternary complex with MutL alpha (MLH1-PMS1).</text>
</comment>
<feature type="region of interest" description="Disordered" evidence="10">
    <location>
        <begin position="1430"/>
        <end position="1470"/>
    </location>
</feature>
<dbReference type="EMBL" id="MU853333">
    <property type="protein sequence ID" value="KAK4116628.1"/>
    <property type="molecule type" value="Genomic_DNA"/>
</dbReference>
<dbReference type="InterPro" id="IPR045076">
    <property type="entry name" value="MutS"/>
</dbReference>
<feature type="region of interest" description="Disordered" evidence="10">
    <location>
        <begin position="362"/>
        <end position="387"/>
    </location>
</feature>
<dbReference type="Pfam" id="PF05192">
    <property type="entry name" value="MutS_III"/>
    <property type="match status" value="1"/>
</dbReference>
<proteinExistence type="inferred from homology"/>
<evidence type="ECO:0000256" key="3">
    <source>
        <dbReference type="ARBA" id="ARBA00022741"/>
    </source>
</evidence>
<dbReference type="InterPro" id="IPR007696">
    <property type="entry name" value="DNA_mismatch_repair_MutS_core"/>
</dbReference>
<dbReference type="InterPro" id="IPR036187">
    <property type="entry name" value="DNA_mismatch_repair_MutS_sf"/>
</dbReference>
<evidence type="ECO:0000256" key="6">
    <source>
        <dbReference type="ARBA" id="ARBA00023254"/>
    </source>
</evidence>
<keyword evidence="4" id="KW-0067">ATP-binding</keyword>
<dbReference type="Proteomes" id="UP001302812">
    <property type="component" value="Unassembled WGS sequence"/>
</dbReference>
<dbReference type="PROSITE" id="PS00486">
    <property type="entry name" value="DNA_MISMATCH_REPAIR_2"/>
    <property type="match status" value="1"/>
</dbReference>
<dbReference type="FunFam" id="3.40.50.300:FF:000870">
    <property type="entry name" value="MutS protein homolog 4"/>
    <property type="match status" value="1"/>
</dbReference>
<dbReference type="GO" id="GO:0005524">
    <property type="term" value="F:ATP binding"/>
    <property type="evidence" value="ECO:0007669"/>
    <property type="project" value="UniProtKB-KW"/>
</dbReference>
<keyword evidence="6" id="KW-0469">Meiosis</keyword>
<accession>A0AAN6TLD5</accession>
<comment type="caution">
    <text evidence="12">The sequence shown here is derived from an EMBL/GenBank/DDBJ whole genome shotgun (WGS) entry which is preliminary data.</text>
</comment>
<dbReference type="SMART" id="SM00533">
    <property type="entry name" value="MUTSd"/>
    <property type="match status" value="1"/>
</dbReference>
<dbReference type="SUPFAM" id="SSF52540">
    <property type="entry name" value="P-loop containing nucleoside triphosphate hydrolases"/>
    <property type="match status" value="1"/>
</dbReference>
<dbReference type="GO" id="GO:0006298">
    <property type="term" value="P:mismatch repair"/>
    <property type="evidence" value="ECO:0007669"/>
    <property type="project" value="InterPro"/>
</dbReference>
<comment type="similarity">
    <text evidence="1">Belongs to the DNA mismatch repair MutS family. MSH3 subfamily.</text>
</comment>
<keyword evidence="5" id="KW-0238">DNA-binding</keyword>
<evidence type="ECO:0000256" key="8">
    <source>
        <dbReference type="ARBA" id="ARBA00029792"/>
    </source>
</evidence>
<feature type="compositionally biased region" description="Basic and acidic residues" evidence="10">
    <location>
        <begin position="1296"/>
        <end position="1306"/>
    </location>
</feature>
<sequence length="1470" mass="164982">MEGAFGRACFLLIHGNCTTVKQRDMSRLERLNESDLCIKRQTTPIMFDNAEQEEAANAAAETVRHPGNTPRFSRPDSDWLRKKAISAALRNYPVEPSVYSVPNQDGGRQTDSAASGLLDVRPQVLVDFTPARETAQRRGTQIDSGDAHELRQNSVEYTDDLETLSNYSLPHPIYKSRGPLFPPGVRDRFNNRVVLSPAHDALEGSVHEHTSFQGSYTPIKELAEERAPPTIRRGCQEVSPAVWRPRPEKRASPTISNRDDWLLPHPFKSKANMPSLGTNGESDDENCPQSPTSGRNDELDSCFEERTHDFGAEAPCTPTRRRDSRTPIRSPYFERVHRQPWRTGDGFDTPEISGVSDCVGIKSDSESDHDDGSRFDPGLPHASKPQVGDGFNAVTSTESTQDDRVVCAISESRSSDVVGLAVINITTGRVEITRILNDDRYQRVIEALWRMASLPQTFLVLKKVVSEQSKSLLAQCLKTEFPDAEIVPLDRQHWNESEGLRMIDRFAWRTDVKATRSNLEHNFYASCAFSAVMAFVEKEMSLIFRENSLHVKYIQPVNTMGLDRSTVTALEILQNLRQAKSTSSTLFGLLNHTLTPQGRRLLRSTLLQPSTDKDVIVARHEAVEELSCNEALFMELRGSLKKLLRIDIERSIPWIALPTKASRLSLQDGVALIEGHHQIAMASHEELQGAEKDLNNVLMIKEYIVRFRGLRDVLEAADCTSQLLKSIVQKCSPDLMAPITALIEETIEQQATYSKAPIDIRNNRMWAVKAPAKSVLEEARQLYQDRTNDLHDYMERLSQIFQEQLGATPELRLANNNHYYLRFQWSDVEREVMRCLALADNQRAIGTQHWRQRSLGGVEIVNASRRKHHYHFQTIDLIQMSSQIQRQADIVTAQSDKVITELKTALLDHVECLLAMSEATAMLDMLASFVQLATTQNYVRPIISDNLVLKAARNPIAELRKTNFVSNDVYLGEQDIRFQLITGGNMSGKSTFIKAVAMIQIMSQIGSFVPAQYAAIPICDRLFTRLSTEDRPESNLGTFAVEMTEMNMILRQATRDSFVVIDELGRGTSTKEGLAIALAMSEKLIKRGCRVFFATHFTELAKVLNATNRNSVLNVHLTGESIRDGDTLQISLPHTVASGPIRNEDYGLDLARRYLPARVVNNAEQICKFLRERQASKVAGPATRVLKQNKLVLALPDLLKQAYNSIMDDSALASYLKKLQTEFTIRMNTVSGDIAEVEGHGRGHQLVEHPILEKLDEADLQAWKKKCEEAEKRVMHANMAHSQNRKRPAVGDEGENDPRKRMRADTPSEPVSTPTPINRSSIIEKLRREANTPSNREDSPSSSSVTMEIQESIMEDSLAFNEGTPQGSTSGNPEKHYTAVSITSDESPHGSDDEVDLICVASDKTIDSELPEIRQPLQQFQPLKNWYDRQNRNSNAAGTESHGFEPPRASGISVRSRSQTRDFLHGLDED</sequence>
<feature type="domain" description="DNA mismatch repair proteins mutS family" evidence="11">
    <location>
        <begin position="1057"/>
        <end position="1073"/>
    </location>
</feature>
<name>A0AAN6TLD5_9PEZI</name>